<reference evidence="3 4" key="1">
    <citation type="submission" date="2017-08" db="EMBL/GenBank/DDBJ databases">
        <title>Infants hospitalized years apart are colonized by the same room-sourced microbial strains.</title>
        <authorList>
            <person name="Brooks B."/>
            <person name="Olm M.R."/>
            <person name="Firek B.A."/>
            <person name="Baker R."/>
            <person name="Thomas B.C."/>
            <person name="Morowitz M.J."/>
            <person name="Banfield J.F."/>
        </authorList>
    </citation>
    <scope>NUCLEOTIDE SEQUENCE [LARGE SCALE GENOMIC DNA]</scope>
    <source>
        <strain evidence="3">S2_005_002_R2_34</strain>
    </source>
</reference>
<feature type="region of interest" description="Disordered" evidence="1">
    <location>
        <begin position="78"/>
        <end position="105"/>
    </location>
</feature>
<evidence type="ECO:0000256" key="2">
    <source>
        <dbReference type="SAM" id="SignalP"/>
    </source>
</evidence>
<dbReference type="Proteomes" id="UP000249185">
    <property type="component" value="Unassembled WGS sequence"/>
</dbReference>
<evidence type="ECO:0008006" key="5">
    <source>
        <dbReference type="Google" id="ProtNLM"/>
    </source>
</evidence>
<dbReference type="EMBL" id="QFPW01000002">
    <property type="protein sequence ID" value="PZQ51481.1"/>
    <property type="molecule type" value="Genomic_DNA"/>
</dbReference>
<proteinExistence type="predicted"/>
<evidence type="ECO:0000313" key="3">
    <source>
        <dbReference type="EMBL" id="PZQ51481.1"/>
    </source>
</evidence>
<accession>A0A2W5ND65</accession>
<feature type="compositionally biased region" description="Polar residues" evidence="1">
    <location>
        <begin position="96"/>
        <end position="105"/>
    </location>
</feature>
<feature type="compositionally biased region" description="Basic and acidic residues" evidence="1">
    <location>
        <begin position="78"/>
        <end position="89"/>
    </location>
</feature>
<feature type="chain" id="PRO_5016168722" description="Secreted protein" evidence="2">
    <location>
        <begin position="24"/>
        <end position="105"/>
    </location>
</feature>
<gene>
    <name evidence="3" type="ORF">DI556_04790</name>
</gene>
<feature type="signal peptide" evidence="2">
    <location>
        <begin position="1"/>
        <end position="23"/>
    </location>
</feature>
<keyword evidence="2" id="KW-0732">Signal</keyword>
<protein>
    <recommendedName>
        <fullName evidence="5">Secreted protein</fullName>
    </recommendedName>
</protein>
<evidence type="ECO:0000256" key="1">
    <source>
        <dbReference type="SAM" id="MobiDB-lite"/>
    </source>
</evidence>
<sequence>MRRLVLAPFLFVPLCAVPGPAAAQLAPGPDQTDTTRCAAYEALDDGGRVAALRGVEPFGDDIGAEDEQAARDWADEVARQCAGHPDRSLTEAATLANDTLTQDDD</sequence>
<evidence type="ECO:0000313" key="4">
    <source>
        <dbReference type="Proteomes" id="UP000249185"/>
    </source>
</evidence>
<organism evidence="3 4">
    <name type="scientific">Rhodovulum sulfidophilum</name>
    <name type="common">Rhodobacter sulfidophilus</name>
    <dbReference type="NCBI Taxonomy" id="35806"/>
    <lineage>
        <taxon>Bacteria</taxon>
        <taxon>Pseudomonadati</taxon>
        <taxon>Pseudomonadota</taxon>
        <taxon>Alphaproteobacteria</taxon>
        <taxon>Rhodobacterales</taxon>
        <taxon>Paracoccaceae</taxon>
        <taxon>Rhodovulum</taxon>
    </lineage>
</organism>
<dbReference type="AlphaFoldDB" id="A0A2W5ND65"/>
<name>A0A2W5ND65_RHOSU</name>
<comment type="caution">
    <text evidence="3">The sequence shown here is derived from an EMBL/GenBank/DDBJ whole genome shotgun (WGS) entry which is preliminary data.</text>
</comment>